<name>A0AAD5CN15_AMBAR</name>
<sequence>MSSVPSRLFIVSGNPLSLSIHRPSSLRLSHHHHNHILHLHHPKPHIKIKLSQQFRSRSTSNTPQQNNNVSVNDDVITPSHPWPEWSELLEYVSVSGQLDLDRNNNNNNIKDEFVPNESLSMEFVDAACLFLGFAINRPHVLGGLPKDDIQVLVNDGTPFLFKNAMETEKRMRSFLQGEESSEATTLDLMKYILSYGSNPIFYPERNIKEAAELSARNLLREMANFSGRGDDDQTSTSLGPENTIKRGDWICQKCSFLNVATNTKCLECEELRPQRRLTGNEWDCPKCNFFNHGRNTACLKCECRRPGEVPLPVTQVKNNGYAPFVPLPDDMFAKKPENIKTRNYEPKSNVSETNSEKSVTKIENQIKDIAEDEKSEKWFNKVAELHDVTDLTSVISDDDFPEIMPMRKGENRFVVSKKKDRSLNSPTYKQQQAIEQEKNTNFVPFVPFPPDYFAKKYDNQQSVKVDSSQVSCETSIKAENDTVLVQESRDAQINRSENRPGTLNGNRVNSGNPNLGNGSQGSSMEGLVVKETDTLDMSEEAKASISTNSSQMPHENSIKAANDMSLEQEARKTHINRSENRPETLNGDRVKPEDPNLRNGFQRSSLEGSAVKETDPLDMSEEAKAERWFRRVAQIKDISELSQIPDEDFPSIMPMRKGVNRFVVSKRKTPLERRLSSPEYRKGLGTVKSEPSEKDGADS</sequence>
<feature type="region of interest" description="Disordered" evidence="5">
    <location>
        <begin position="487"/>
        <end position="524"/>
    </location>
</feature>
<keyword evidence="2 4" id="KW-0863">Zinc-finger</keyword>
<feature type="region of interest" description="Disordered" evidence="5">
    <location>
        <begin position="569"/>
        <end position="622"/>
    </location>
</feature>
<dbReference type="AlphaFoldDB" id="A0AAD5CN15"/>
<accession>A0AAD5CN15</accession>
<evidence type="ECO:0000256" key="5">
    <source>
        <dbReference type="SAM" id="MobiDB-lite"/>
    </source>
</evidence>
<dbReference type="GO" id="GO:0003729">
    <property type="term" value="F:mRNA binding"/>
    <property type="evidence" value="ECO:0007669"/>
    <property type="project" value="TreeGrafter"/>
</dbReference>
<dbReference type="InterPro" id="IPR001876">
    <property type="entry name" value="Znf_RanBP2"/>
</dbReference>
<dbReference type="SMART" id="SM00547">
    <property type="entry name" value="ZnF_RBZ"/>
    <property type="match status" value="2"/>
</dbReference>
<dbReference type="InterPro" id="IPR036443">
    <property type="entry name" value="Znf_RanBP2_sf"/>
</dbReference>
<organism evidence="7 8">
    <name type="scientific">Ambrosia artemisiifolia</name>
    <name type="common">Common ragweed</name>
    <dbReference type="NCBI Taxonomy" id="4212"/>
    <lineage>
        <taxon>Eukaryota</taxon>
        <taxon>Viridiplantae</taxon>
        <taxon>Streptophyta</taxon>
        <taxon>Embryophyta</taxon>
        <taxon>Tracheophyta</taxon>
        <taxon>Spermatophyta</taxon>
        <taxon>Magnoliopsida</taxon>
        <taxon>eudicotyledons</taxon>
        <taxon>Gunneridae</taxon>
        <taxon>Pentapetalae</taxon>
        <taxon>asterids</taxon>
        <taxon>campanulids</taxon>
        <taxon>Asterales</taxon>
        <taxon>Asteraceae</taxon>
        <taxon>Asteroideae</taxon>
        <taxon>Heliantheae alliance</taxon>
        <taxon>Heliantheae</taxon>
        <taxon>Ambrosia</taxon>
    </lineage>
</organism>
<dbReference type="PANTHER" id="PTHR23111">
    <property type="entry name" value="ZINC FINGER PROTEIN"/>
    <property type="match status" value="1"/>
</dbReference>
<reference evidence="7" key="1">
    <citation type="submission" date="2022-06" db="EMBL/GenBank/DDBJ databases">
        <title>Uncovering the hologenomic basis of an extraordinary plant invasion.</title>
        <authorList>
            <person name="Bieker V.C."/>
            <person name="Martin M.D."/>
            <person name="Gilbert T."/>
            <person name="Hodgins K."/>
            <person name="Battlay P."/>
            <person name="Petersen B."/>
            <person name="Wilson J."/>
        </authorList>
    </citation>
    <scope>NUCLEOTIDE SEQUENCE</scope>
    <source>
        <strain evidence="7">AA19_3_7</strain>
        <tissue evidence="7">Leaf</tissue>
    </source>
</reference>
<dbReference type="PANTHER" id="PTHR23111:SF30">
    <property type="entry name" value="ZINC FINGER PROTEIN VAR3, CHLOROPLASTIC"/>
    <property type="match status" value="1"/>
</dbReference>
<keyword evidence="8" id="KW-1185">Reference proteome</keyword>
<feature type="domain" description="RanBP2-type" evidence="6">
    <location>
        <begin position="277"/>
        <end position="307"/>
    </location>
</feature>
<feature type="region of interest" description="Disordered" evidence="5">
    <location>
        <begin position="668"/>
        <end position="699"/>
    </location>
</feature>
<dbReference type="PROSITE" id="PS50199">
    <property type="entry name" value="ZF_RANBP2_2"/>
    <property type="match status" value="2"/>
</dbReference>
<feature type="compositionally biased region" description="Basic and acidic residues" evidence="5">
    <location>
        <begin position="690"/>
        <end position="699"/>
    </location>
</feature>
<dbReference type="SUPFAM" id="SSF90209">
    <property type="entry name" value="Ran binding protein zinc finger-like"/>
    <property type="match status" value="1"/>
</dbReference>
<evidence type="ECO:0000256" key="1">
    <source>
        <dbReference type="ARBA" id="ARBA00022723"/>
    </source>
</evidence>
<feature type="region of interest" description="Disordered" evidence="5">
    <location>
        <begin position="53"/>
        <end position="73"/>
    </location>
</feature>
<evidence type="ECO:0000313" key="7">
    <source>
        <dbReference type="EMBL" id="KAI7744644.1"/>
    </source>
</evidence>
<evidence type="ECO:0000256" key="2">
    <source>
        <dbReference type="ARBA" id="ARBA00022771"/>
    </source>
</evidence>
<feature type="compositionally biased region" description="Basic and acidic residues" evidence="5">
    <location>
        <begin position="569"/>
        <end position="596"/>
    </location>
</feature>
<dbReference type="EMBL" id="JAMZMK010007474">
    <property type="protein sequence ID" value="KAI7744644.1"/>
    <property type="molecule type" value="Genomic_DNA"/>
</dbReference>
<evidence type="ECO:0000256" key="4">
    <source>
        <dbReference type="PROSITE-ProRule" id="PRU00322"/>
    </source>
</evidence>
<protein>
    <recommendedName>
        <fullName evidence="6">RanBP2-type domain-containing protein</fullName>
    </recommendedName>
</protein>
<feature type="compositionally biased region" description="Basic and acidic residues" evidence="5">
    <location>
        <begin position="610"/>
        <end position="622"/>
    </location>
</feature>
<evidence type="ECO:0000259" key="6">
    <source>
        <dbReference type="PROSITE" id="PS50199"/>
    </source>
</evidence>
<feature type="compositionally biased region" description="Polar residues" evidence="5">
    <location>
        <begin position="53"/>
        <end position="65"/>
    </location>
</feature>
<feature type="compositionally biased region" description="Basic and acidic residues" evidence="5">
    <location>
        <begin position="669"/>
        <end position="682"/>
    </location>
</feature>
<dbReference type="Pfam" id="PF00641">
    <property type="entry name" value="Zn_ribbon_RanBP"/>
    <property type="match status" value="2"/>
</dbReference>
<proteinExistence type="predicted"/>
<keyword evidence="3" id="KW-0862">Zinc</keyword>
<comment type="caution">
    <text evidence="7">The sequence shown here is derived from an EMBL/GenBank/DDBJ whole genome shotgun (WGS) entry which is preliminary data.</text>
</comment>
<dbReference type="GO" id="GO:0005737">
    <property type="term" value="C:cytoplasm"/>
    <property type="evidence" value="ECO:0007669"/>
    <property type="project" value="TreeGrafter"/>
</dbReference>
<feature type="compositionally biased region" description="Basic and acidic residues" evidence="5">
    <location>
        <begin position="487"/>
        <end position="498"/>
    </location>
</feature>
<keyword evidence="1" id="KW-0479">Metal-binding</keyword>
<evidence type="ECO:0000313" key="8">
    <source>
        <dbReference type="Proteomes" id="UP001206925"/>
    </source>
</evidence>
<dbReference type="PROSITE" id="PS01358">
    <property type="entry name" value="ZF_RANBP2_1"/>
    <property type="match status" value="2"/>
</dbReference>
<dbReference type="GO" id="GO:0008270">
    <property type="term" value="F:zinc ion binding"/>
    <property type="evidence" value="ECO:0007669"/>
    <property type="project" value="UniProtKB-KW"/>
</dbReference>
<dbReference type="Proteomes" id="UP001206925">
    <property type="component" value="Unassembled WGS sequence"/>
</dbReference>
<feature type="domain" description="RanBP2-type" evidence="6">
    <location>
        <begin position="245"/>
        <end position="274"/>
    </location>
</feature>
<feature type="compositionally biased region" description="Polar residues" evidence="5">
    <location>
        <begin position="499"/>
        <end position="523"/>
    </location>
</feature>
<dbReference type="Gene3D" id="4.10.1060.10">
    <property type="entry name" value="Zinc finger, RanBP2-type"/>
    <property type="match status" value="2"/>
</dbReference>
<evidence type="ECO:0000256" key="3">
    <source>
        <dbReference type="ARBA" id="ARBA00022833"/>
    </source>
</evidence>
<gene>
    <name evidence="7" type="ORF">M8C21_001253</name>
</gene>